<proteinExistence type="predicted"/>
<reference evidence="1" key="2">
    <citation type="journal article" date="2015" name="Data Brief">
        <title>Shoot transcriptome of the giant reed, Arundo donax.</title>
        <authorList>
            <person name="Barrero R.A."/>
            <person name="Guerrero F.D."/>
            <person name="Moolhuijzen P."/>
            <person name="Goolsby J.A."/>
            <person name="Tidwell J."/>
            <person name="Bellgard S.E."/>
            <person name="Bellgard M.I."/>
        </authorList>
    </citation>
    <scope>NUCLEOTIDE SEQUENCE</scope>
    <source>
        <tissue evidence="1">Shoot tissue taken approximately 20 cm above the soil surface</tissue>
    </source>
</reference>
<sequence length="35" mass="4277">MFFYLISTTFCICRYIRDQTDLNHVNNNLHMLLII</sequence>
<evidence type="ECO:0000313" key="1">
    <source>
        <dbReference type="EMBL" id="JAD99057.1"/>
    </source>
</evidence>
<reference evidence="1" key="1">
    <citation type="submission" date="2014-09" db="EMBL/GenBank/DDBJ databases">
        <authorList>
            <person name="Magalhaes I.L.F."/>
            <person name="Oliveira U."/>
            <person name="Santos F.R."/>
            <person name="Vidigal T.H.D.A."/>
            <person name="Brescovit A.D."/>
            <person name="Santos A.J."/>
        </authorList>
    </citation>
    <scope>NUCLEOTIDE SEQUENCE</scope>
    <source>
        <tissue evidence="1">Shoot tissue taken approximately 20 cm above the soil surface</tissue>
    </source>
</reference>
<protein>
    <submittedName>
        <fullName evidence="1">Uncharacterized protein</fullName>
    </submittedName>
</protein>
<name>A0A0A9ESR1_ARUDO</name>
<organism evidence="1">
    <name type="scientific">Arundo donax</name>
    <name type="common">Giant reed</name>
    <name type="synonym">Donax arundinaceus</name>
    <dbReference type="NCBI Taxonomy" id="35708"/>
    <lineage>
        <taxon>Eukaryota</taxon>
        <taxon>Viridiplantae</taxon>
        <taxon>Streptophyta</taxon>
        <taxon>Embryophyta</taxon>
        <taxon>Tracheophyta</taxon>
        <taxon>Spermatophyta</taxon>
        <taxon>Magnoliopsida</taxon>
        <taxon>Liliopsida</taxon>
        <taxon>Poales</taxon>
        <taxon>Poaceae</taxon>
        <taxon>PACMAD clade</taxon>
        <taxon>Arundinoideae</taxon>
        <taxon>Arundineae</taxon>
        <taxon>Arundo</taxon>
    </lineage>
</organism>
<accession>A0A0A9ESR1</accession>
<dbReference type="EMBL" id="GBRH01198838">
    <property type="protein sequence ID" value="JAD99057.1"/>
    <property type="molecule type" value="Transcribed_RNA"/>
</dbReference>
<dbReference type="AlphaFoldDB" id="A0A0A9ESR1"/>